<reference evidence="4" key="1">
    <citation type="journal article" date="2014" name="Front. Microbiol.">
        <title>High frequency of phylogenetically diverse reductive dehalogenase-homologous genes in deep subseafloor sedimentary metagenomes.</title>
        <authorList>
            <person name="Kawai M."/>
            <person name="Futagami T."/>
            <person name="Toyoda A."/>
            <person name="Takaki Y."/>
            <person name="Nishi S."/>
            <person name="Hori S."/>
            <person name="Arai W."/>
            <person name="Tsubouchi T."/>
            <person name="Morono Y."/>
            <person name="Uchiyama I."/>
            <person name="Ito T."/>
            <person name="Fujiyama A."/>
            <person name="Inagaki F."/>
            <person name="Takami H."/>
        </authorList>
    </citation>
    <scope>NUCLEOTIDE SEQUENCE</scope>
    <source>
        <strain evidence="4">Expedition CK06-06</strain>
    </source>
</reference>
<dbReference type="NCBIfam" id="TIGR02098">
    <property type="entry name" value="MJ0042_CXXC"/>
    <property type="match status" value="1"/>
</dbReference>
<evidence type="ECO:0000256" key="2">
    <source>
        <dbReference type="SAM" id="Phobius"/>
    </source>
</evidence>
<name>X1SWM9_9ZZZZ</name>
<protein>
    <recommendedName>
        <fullName evidence="3">Zinc finger/thioredoxin putative domain-containing protein</fullName>
    </recommendedName>
</protein>
<dbReference type="Pfam" id="PF13717">
    <property type="entry name" value="Zn_ribbon_4"/>
    <property type="match status" value="1"/>
</dbReference>
<feature type="non-terminal residue" evidence="4">
    <location>
        <position position="190"/>
    </location>
</feature>
<feature type="region of interest" description="Disordered" evidence="1">
    <location>
        <begin position="47"/>
        <end position="82"/>
    </location>
</feature>
<keyword evidence="2" id="KW-1133">Transmembrane helix</keyword>
<organism evidence="4">
    <name type="scientific">marine sediment metagenome</name>
    <dbReference type="NCBI Taxonomy" id="412755"/>
    <lineage>
        <taxon>unclassified sequences</taxon>
        <taxon>metagenomes</taxon>
        <taxon>ecological metagenomes</taxon>
    </lineage>
</organism>
<dbReference type="AlphaFoldDB" id="X1SWM9"/>
<feature type="compositionally biased region" description="Basic and acidic residues" evidence="1">
    <location>
        <begin position="61"/>
        <end position="70"/>
    </location>
</feature>
<evidence type="ECO:0000313" key="4">
    <source>
        <dbReference type="EMBL" id="GAI97452.1"/>
    </source>
</evidence>
<dbReference type="EMBL" id="BARW01018308">
    <property type="protein sequence ID" value="GAI97452.1"/>
    <property type="molecule type" value="Genomic_DNA"/>
</dbReference>
<evidence type="ECO:0000256" key="1">
    <source>
        <dbReference type="SAM" id="MobiDB-lite"/>
    </source>
</evidence>
<sequence length="190" mass="20800">MIVSCEDCGKQYRIQAEKIKGQRARFRCKACGFVILVNKPSAVADEPLKPARPTLTLSKQKPTDPPKEEPEPAQTEAPKVPPTKLKGIGLKGKLMFFLLVPLMLGLAIGAFFSLKHMVGLSGLITEESSRIVTQMAERQIAEHARAVALQAGLYLLSHPELKRGRFQKDAELKKIAVQKVGSTGYTALHA</sequence>
<dbReference type="InterPro" id="IPR011723">
    <property type="entry name" value="Znf/thioredoxin_put"/>
</dbReference>
<proteinExistence type="predicted"/>
<keyword evidence="2" id="KW-0472">Membrane</keyword>
<gene>
    <name evidence="4" type="ORF">S12H4_31379</name>
</gene>
<keyword evidence="2" id="KW-0812">Transmembrane</keyword>
<feature type="transmembrane region" description="Helical" evidence="2">
    <location>
        <begin position="94"/>
        <end position="114"/>
    </location>
</feature>
<evidence type="ECO:0000259" key="3">
    <source>
        <dbReference type="Pfam" id="PF13717"/>
    </source>
</evidence>
<feature type="domain" description="Zinc finger/thioredoxin putative" evidence="3">
    <location>
        <begin position="1"/>
        <end position="35"/>
    </location>
</feature>
<comment type="caution">
    <text evidence="4">The sequence shown here is derived from an EMBL/GenBank/DDBJ whole genome shotgun (WGS) entry which is preliminary data.</text>
</comment>
<accession>X1SWM9</accession>